<dbReference type="AlphaFoldDB" id="A0A183FTJ3"/>
<dbReference type="InterPro" id="IPR002213">
    <property type="entry name" value="UDP_glucos_trans"/>
</dbReference>
<comment type="similarity">
    <text evidence="1 6">Belongs to the UDP-glycosyltransferase family.</text>
</comment>
<keyword evidence="2 6" id="KW-0328">Glycosyltransferase</keyword>
<dbReference type="EC" id="2.4.1.17" evidence="7"/>
<evidence type="ECO:0000256" key="3">
    <source>
        <dbReference type="ARBA" id="ARBA00022679"/>
    </source>
</evidence>
<reference evidence="9" key="1">
    <citation type="submission" date="2019-09" db="UniProtKB">
        <authorList>
            <consortium name="WormBaseParasite"/>
        </authorList>
    </citation>
    <scope>IDENTIFICATION</scope>
</reference>
<dbReference type="SUPFAM" id="SSF53756">
    <property type="entry name" value="UDP-Glycosyltransferase/glycogen phosphorylase"/>
    <property type="match status" value="1"/>
</dbReference>
<evidence type="ECO:0000256" key="4">
    <source>
        <dbReference type="ARBA" id="ARBA00022729"/>
    </source>
</evidence>
<dbReference type="InterPro" id="IPR035595">
    <property type="entry name" value="UDP_glycos_trans_CS"/>
</dbReference>
<keyword evidence="3 6" id="KW-0808">Transferase</keyword>
<evidence type="ECO:0000256" key="1">
    <source>
        <dbReference type="ARBA" id="ARBA00009995"/>
    </source>
</evidence>
<dbReference type="InterPro" id="IPR050271">
    <property type="entry name" value="UDP-glycosyltransferase"/>
</dbReference>
<dbReference type="PROSITE" id="PS00375">
    <property type="entry name" value="UDPGT"/>
    <property type="match status" value="1"/>
</dbReference>
<evidence type="ECO:0000256" key="5">
    <source>
        <dbReference type="ARBA" id="ARBA00047475"/>
    </source>
</evidence>
<dbReference type="PANTHER" id="PTHR48043:SF145">
    <property type="entry name" value="FI06409P-RELATED"/>
    <property type="match status" value="1"/>
</dbReference>
<dbReference type="FunFam" id="3.40.50.2000:FF:000021">
    <property type="entry name" value="UDP-glucuronosyltransferase"/>
    <property type="match status" value="1"/>
</dbReference>
<protein>
    <recommendedName>
        <fullName evidence="7">UDP-glucuronosyltransferase</fullName>
        <ecNumber evidence="7">2.4.1.17</ecNumber>
    </recommendedName>
</protein>
<dbReference type="WBParaSite" id="HPBE_0001139501-mRNA-1">
    <property type="protein sequence ID" value="HPBE_0001139501-mRNA-1"/>
    <property type="gene ID" value="HPBE_0001139501"/>
</dbReference>
<dbReference type="Gene3D" id="3.40.50.2000">
    <property type="entry name" value="Glycogen Phosphorylase B"/>
    <property type="match status" value="1"/>
</dbReference>
<sequence length="435" mass="49256">LDLPAWDSRNIQNMNTMVTLFTGSCRKLVENKEFLNWLAAQKFDLAFSHMFDACPMGLIHYAKIPSWIWLSSGALMDFMAYYTGVPSIPSYNPPMMMESSDQMNFLERTKSFIGHALTTFIWTRMFANRETAIFREVLDPKFPHLTEIARSCPLVMVNSNELYEFTRPTLAKVINIGGIGMNFDDAKPLNEELQHIVKSGKSLVVFSFGSVAPVEKMPTSWKSAFMEAFSRFPKTNFIVSYKGTDLEGKTPPNVHLFKWIPQADLLKNPKTVAFITHGGYNGLQEGIIAGVPMMTIALFGDQYRNSKLAERHRFAVNVHKGDVSANTIAEALRRLIEDKSYSLNVKRLSQMVRKKPVSAAHLLVSWAEFAAEFQTLDNLVPAGTKLNFIQYYSIDVLAFLLLVLAVVFFVVFKLLMFIVVKIYALLLAPKKQKQS</sequence>
<evidence type="ECO:0000313" key="8">
    <source>
        <dbReference type="Proteomes" id="UP000050761"/>
    </source>
</evidence>
<dbReference type="GO" id="GO:0015020">
    <property type="term" value="F:glucuronosyltransferase activity"/>
    <property type="evidence" value="ECO:0007669"/>
    <property type="project" value="UniProtKB-EC"/>
</dbReference>
<keyword evidence="7" id="KW-0472">Membrane</keyword>
<proteinExistence type="inferred from homology"/>
<organism evidence="8 9">
    <name type="scientific">Heligmosomoides polygyrus</name>
    <name type="common">Parasitic roundworm</name>
    <dbReference type="NCBI Taxonomy" id="6339"/>
    <lineage>
        <taxon>Eukaryota</taxon>
        <taxon>Metazoa</taxon>
        <taxon>Ecdysozoa</taxon>
        <taxon>Nematoda</taxon>
        <taxon>Chromadorea</taxon>
        <taxon>Rhabditida</taxon>
        <taxon>Rhabditina</taxon>
        <taxon>Rhabditomorpha</taxon>
        <taxon>Strongyloidea</taxon>
        <taxon>Heligmosomidae</taxon>
        <taxon>Heligmosomoides</taxon>
    </lineage>
</organism>
<evidence type="ECO:0000256" key="7">
    <source>
        <dbReference type="RuleBase" id="RU362059"/>
    </source>
</evidence>
<evidence type="ECO:0000256" key="6">
    <source>
        <dbReference type="RuleBase" id="RU003718"/>
    </source>
</evidence>
<accession>A0A183FTJ3</accession>
<feature type="transmembrane region" description="Helical" evidence="7">
    <location>
        <begin position="396"/>
        <end position="426"/>
    </location>
</feature>
<keyword evidence="7" id="KW-0812">Transmembrane</keyword>
<dbReference type="Pfam" id="PF00201">
    <property type="entry name" value="UDPGT"/>
    <property type="match status" value="1"/>
</dbReference>
<dbReference type="CDD" id="cd03784">
    <property type="entry name" value="GT1_Gtf-like"/>
    <property type="match status" value="1"/>
</dbReference>
<keyword evidence="4" id="KW-0732">Signal</keyword>
<name>A0A183FTJ3_HELPZ</name>
<evidence type="ECO:0000313" key="9">
    <source>
        <dbReference type="WBParaSite" id="HPBE_0001139501-mRNA-1"/>
    </source>
</evidence>
<comment type="subcellular location">
    <subcellularLocation>
        <location evidence="7">Membrane</location>
        <topology evidence="7">Single-pass membrane protein</topology>
    </subcellularLocation>
</comment>
<comment type="catalytic activity">
    <reaction evidence="5 7">
        <text>glucuronate acceptor + UDP-alpha-D-glucuronate = acceptor beta-D-glucuronoside + UDP + H(+)</text>
        <dbReference type="Rhea" id="RHEA:21032"/>
        <dbReference type="ChEBI" id="CHEBI:15378"/>
        <dbReference type="ChEBI" id="CHEBI:58052"/>
        <dbReference type="ChEBI" id="CHEBI:58223"/>
        <dbReference type="ChEBI" id="CHEBI:132367"/>
        <dbReference type="ChEBI" id="CHEBI:132368"/>
        <dbReference type="EC" id="2.4.1.17"/>
    </reaction>
</comment>
<keyword evidence="7" id="KW-1133">Transmembrane helix</keyword>
<dbReference type="GO" id="GO:0016020">
    <property type="term" value="C:membrane"/>
    <property type="evidence" value="ECO:0007669"/>
    <property type="project" value="UniProtKB-SubCell"/>
</dbReference>
<dbReference type="Proteomes" id="UP000050761">
    <property type="component" value="Unassembled WGS sequence"/>
</dbReference>
<dbReference type="PANTHER" id="PTHR48043">
    <property type="entry name" value="EG:EG0003.4 PROTEIN-RELATED"/>
    <property type="match status" value="1"/>
</dbReference>
<evidence type="ECO:0000256" key="2">
    <source>
        <dbReference type="ARBA" id="ARBA00022676"/>
    </source>
</evidence>
<keyword evidence="8" id="KW-1185">Reference proteome</keyword>